<reference evidence="5" key="1">
    <citation type="submission" date="2020-10" db="EMBL/GenBank/DDBJ databases">
        <title>Chromosome-scale genome assembly of the Allis shad, Alosa alosa.</title>
        <authorList>
            <person name="Margot Z."/>
            <person name="Christophe K."/>
            <person name="Cabau C."/>
            <person name="Louis A."/>
            <person name="Berthelot C."/>
            <person name="Parey E."/>
            <person name="Roest Crollius H."/>
            <person name="Montfort J."/>
            <person name="Robinson-Rechavi M."/>
            <person name="Bucao C."/>
            <person name="Bouchez O."/>
            <person name="Gislard M."/>
            <person name="Lluch J."/>
            <person name="Milhes M."/>
            <person name="Lampietro C."/>
            <person name="Lopez Roques C."/>
            <person name="Donnadieu C."/>
            <person name="Braasch I."/>
            <person name="Desvignes T."/>
            <person name="Postlethwait J."/>
            <person name="Bobe J."/>
            <person name="Guiguen Y."/>
        </authorList>
    </citation>
    <scope>NUCLEOTIDE SEQUENCE</scope>
    <source>
        <strain evidence="5">M-15738</strain>
        <tissue evidence="5">Blood</tissue>
    </source>
</reference>
<evidence type="ECO:0000256" key="3">
    <source>
        <dbReference type="ARBA" id="ARBA00022737"/>
    </source>
</evidence>
<dbReference type="SUPFAM" id="SSF48552">
    <property type="entry name" value="Serum albumin-like"/>
    <property type="match status" value="2"/>
</dbReference>
<gene>
    <name evidence="5" type="ORF">AALO_G00172710</name>
</gene>
<dbReference type="InterPro" id="IPR020858">
    <property type="entry name" value="Serum_albumin-like"/>
</dbReference>
<dbReference type="Proteomes" id="UP000823561">
    <property type="component" value="Chromosome 13"/>
</dbReference>
<evidence type="ECO:0000313" key="5">
    <source>
        <dbReference type="EMBL" id="KAG5270824.1"/>
    </source>
</evidence>
<evidence type="ECO:0000256" key="1">
    <source>
        <dbReference type="ARBA" id="ARBA00004613"/>
    </source>
</evidence>
<accession>A0AAV6G6T1</accession>
<keyword evidence="2" id="KW-0964">Secreted</keyword>
<dbReference type="InterPro" id="IPR008605">
    <property type="entry name" value="ECM1"/>
</dbReference>
<name>A0AAV6G6T1_9TELE</name>
<evidence type="ECO:0008006" key="7">
    <source>
        <dbReference type="Google" id="ProtNLM"/>
    </source>
</evidence>
<dbReference type="Gene3D" id="1.10.246.10">
    <property type="match status" value="2"/>
</dbReference>
<feature type="chain" id="PRO_5043417122" description="Extracellular matrix protein 1" evidence="4">
    <location>
        <begin position="23"/>
        <end position="526"/>
    </location>
</feature>
<organism evidence="5 6">
    <name type="scientific">Alosa alosa</name>
    <name type="common">allis shad</name>
    <dbReference type="NCBI Taxonomy" id="278164"/>
    <lineage>
        <taxon>Eukaryota</taxon>
        <taxon>Metazoa</taxon>
        <taxon>Chordata</taxon>
        <taxon>Craniata</taxon>
        <taxon>Vertebrata</taxon>
        <taxon>Euteleostomi</taxon>
        <taxon>Actinopterygii</taxon>
        <taxon>Neopterygii</taxon>
        <taxon>Teleostei</taxon>
        <taxon>Clupei</taxon>
        <taxon>Clupeiformes</taxon>
        <taxon>Clupeoidei</taxon>
        <taxon>Clupeidae</taxon>
        <taxon>Alosa</taxon>
    </lineage>
</organism>
<comment type="subcellular location">
    <subcellularLocation>
        <location evidence="1">Secreted</location>
    </subcellularLocation>
</comment>
<sequence>MAQTKMLGHMLVAIWLGALASASSDVEDMGQREATFDMSELLGQAGRSDPNPDMSQREVTFDLADIWGLEDTDNLMQKEVTFDLPDFLKEKVSNYSGPDTTQREITDEFEVDLPPRGPGQFGPRGYAPPRVPFPPGRPTSDNIQAICLHGSGRPRYPPGALPHTGFGHLSRQADAIHRTEGWYSQQCCQGSWQQNIHRTLCCAHQAWKKALEEFCEDEFKVKTRHYHCCKLRAQARLNCFQREAPNPTYKSTTRYYGPELLPRGSAFTFTNNCNRFDARHSAAAAPRALRRESSVPDISFPPGRPTSSNIKWVCKLRKLRPRYVASCLPRGGYGWLARQSKAINRLERGLKRCCKGKKEVLACADEKWREEMNRFCQDEHGVKTKHYECCRLPAGDERLSCLSSKAPHPDYQAELLQRASNRVPPHLQLVCETHKILKKLQGKVPVASVVKKCCHLVQEQRHACLQDTLDSLQREKCSEKPLSPMVTPDCCGPNPTKCFSDLLLKSIKEAAETPSFKRRRCPLVHI</sequence>
<dbReference type="AlphaFoldDB" id="A0AAV6G6T1"/>
<keyword evidence="4" id="KW-0732">Signal</keyword>
<dbReference type="GO" id="GO:0005615">
    <property type="term" value="C:extracellular space"/>
    <property type="evidence" value="ECO:0007669"/>
    <property type="project" value="InterPro"/>
</dbReference>
<evidence type="ECO:0000256" key="2">
    <source>
        <dbReference type="ARBA" id="ARBA00022525"/>
    </source>
</evidence>
<evidence type="ECO:0000313" key="6">
    <source>
        <dbReference type="Proteomes" id="UP000823561"/>
    </source>
</evidence>
<dbReference type="GO" id="GO:0007165">
    <property type="term" value="P:signal transduction"/>
    <property type="evidence" value="ECO:0007669"/>
    <property type="project" value="InterPro"/>
</dbReference>
<dbReference type="EMBL" id="JADWDJ010000013">
    <property type="protein sequence ID" value="KAG5270824.1"/>
    <property type="molecule type" value="Genomic_DNA"/>
</dbReference>
<dbReference type="PANTHER" id="PTHR16776">
    <property type="entry name" value="EXTRACELLULAR MATRIX PROTEIN 1"/>
    <property type="match status" value="1"/>
</dbReference>
<evidence type="ECO:0000256" key="4">
    <source>
        <dbReference type="SAM" id="SignalP"/>
    </source>
</evidence>
<dbReference type="PANTHER" id="PTHR16776:SF3">
    <property type="entry name" value="EXTRACELLULAR MATRIX PROTEIN 1"/>
    <property type="match status" value="1"/>
</dbReference>
<proteinExistence type="predicted"/>
<protein>
    <recommendedName>
        <fullName evidence="7">Extracellular matrix protein 1</fullName>
    </recommendedName>
</protein>
<comment type="caution">
    <text evidence="5">The sequence shown here is derived from an EMBL/GenBank/DDBJ whole genome shotgun (WGS) entry which is preliminary data.</text>
</comment>
<dbReference type="Pfam" id="PF05782">
    <property type="entry name" value="ECM1"/>
    <property type="match status" value="2"/>
</dbReference>
<keyword evidence="3" id="KW-0677">Repeat</keyword>
<dbReference type="GO" id="GO:0030500">
    <property type="term" value="P:regulation of bone mineralization"/>
    <property type="evidence" value="ECO:0007669"/>
    <property type="project" value="TreeGrafter"/>
</dbReference>
<keyword evidence="6" id="KW-1185">Reference proteome</keyword>
<feature type="signal peptide" evidence="4">
    <location>
        <begin position="1"/>
        <end position="22"/>
    </location>
</feature>